<dbReference type="AlphaFoldDB" id="A0A8X6TNS7"/>
<dbReference type="Gene3D" id="3.30.420.10">
    <property type="entry name" value="Ribonuclease H-like superfamily/Ribonuclease H"/>
    <property type="match status" value="1"/>
</dbReference>
<evidence type="ECO:0000313" key="2">
    <source>
        <dbReference type="Proteomes" id="UP000887013"/>
    </source>
</evidence>
<comment type="caution">
    <text evidence="1">The sequence shown here is derived from an EMBL/GenBank/DDBJ whole genome shotgun (WGS) entry which is preliminary data.</text>
</comment>
<gene>
    <name evidence="1" type="primary">X975_08932</name>
    <name evidence="1" type="ORF">NPIL_55841</name>
</gene>
<accession>A0A8X6TNS7</accession>
<dbReference type="GO" id="GO:0003676">
    <property type="term" value="F:nucleic acid binding"/>
    <property type="evidence" value="ECO:0007669"/>
    <property type="project" value="InterPro"/>
</dbReference>
<evidence type="ECO:0000313" key="1">
    <source>
        <dbReference type="EMBL" id="GFT39646.1"/>
    </source>
</evidence>
<proteinExistence type="predicted"/>
<dbReference type="Proteomes" id="UP000887013">
    <property type="component" value="Unassembled WGS sequence"/>
</dbReference>
<dbReference type="OrthoDB" id="6572822at2759"/>
<organism evidence="1 2">
    <name type="scientific">Nephila pilipes</name>
    <name type="common">Giant wood spider</name>
    <name type="synonym">Nephila maculata</name>
    <dbReference type="NCBI Taxonomy" id="299642"/>
    <lineage>
        <taxon>Eukaryota</taxon>
        <taxon>Metazoa</taxon>
        <taxon>Ecdysozoa</taxon>
        <taxon>Arthropoda</taxon>
        <taxon>Chelicerata</taxon>
        <taxon>Arachnida</taxon>
        <taxon>Araneae</taxon>
        <taxon>Araneomorphae</taxon>
        <taxon>Entelegynae</taxon>
        <taxon>Araneoidea</taxon>
        <taxon>Nephilidae</taxon>
        <taxon>Nephila</taxon>
    </lineage>
</organism>
<reference evidence="1" key="1">
    <citation type="submission" date="2020-08" db="EMBL/GenBank/DDBJ databases">
        <title>Multicomponent nature underlies the extraordinary mechanical properties of spider dragline silk.</title>
        <authorList>
            <person name="Kono N."/>
            <person name="Nakamura H."/>
            <person name="Mori M."/>
            <person name="Yoshida Y."/>
            <person name="Ohtoshi R."/>
            <person name="Malay A.D."/>
            <person name="Moran D.A.P."/>
            <person name="Tomita M."/>
            <person name="Numata K."/>
            <person name="Arakawa K."/>
        </authorList>
    </citation>
    <scope>NUCLEOTIDE SEQUENCE</scope>
</reference>
<sequence length="154" mass="18048">MHGEIESYWTKYYFMNRESQLIASIGKCAHKGTAANHLQFHKACARWIPRLLTKERKGMRLKSTFAFLQRYQKEQNLFWDTIVIGNDTWISQFLPEIKRSSLEWKHSTSPSSSKQVSNCSICRKGDDHAVFRQRECSAYTVHVEGFHNYSIVLL</sequence>
<name>A0A8X6TNS7_NEPPI</name>
<dbReference type="InterPro" id="IPR036397">
    <property type="entry name" value="RNaseH_sf"/>
</dbReference>
<dbReference type="EMBL" id="BMAW01109703">
    <property type="protein sequence ID" value="GFT39646.1"/>
    <property type="molecule type" value="Genomic_DNA"/>
</dbReference>
<protein>
    <submittedName>
        <fullName evidence="1">HTH_48 domain-containing protein</fullName>
    </submittedName>
</protein>
<keyword evidence="2" id="KW-1185">Reference proteome</keyword>